<keyword evidence="2" id="KW-1185">Reference proteome</keyword>
<dbReference type="InterPro" id="IPR018534">
    <property type="entry name" value="Tet_reg_excision_RteC"/>
</dbReference>
<organism evidence="1 2">
    <name type="scientific">Chryseobacterium turcicum</name>
    <dbReference type="NCBI Taxonomy" id="2898076"/>
    <lineage>
        <taxon>Bacteria</taxon>
        <taxon>Pseudomonadati</taxon>
        <taxon>Bacteroidota</taxon>
        <taxon>Flavobacteriia</taxon>
        <taxon>Flavobacteriales</taxon>
        <taxon>Weeksellaceae</taxon>
        <taxon>Chryseobacterium group</taxon>
        <taxon>Chryseobacterium</taxon>
    </lineage>
</organism>
<accession>A0A9Q3V684</accession>
<dbReference type="EMBL" id="JAJNAY010000001">
    <property type="protein sequence ID" value="MCD1117535.1"/>
    <property type="molecule type" value="Genomic_DNA"/>
</dbReference>
<dbReference type="Pfam" id="PF09357">
    <property type="entry name" value="RteC"/>
    <property type="match status" value="1"/>
</dbReference>
<evidence type="ECO:0000313" key="1">
    <source>
        <dbReference type="EMBL" id="MCD1117535.1"/>
    </source>
</evidence>
<dbReference type="AlphaFoldDB" id="A0A9Q3V684"/>
<reference evidence="1" key="1">
    <citation type="submission" date="2021-11" db="EMBL/GenBank/DDBJ databases">
        <title>Description of novel Chryseobacterium species.</title>
        <authorList>
            <person name="Saticioglu I.B."/>
            <person name="Ay H."/>
            <person name="Altun S."/>
            <person name="Duman M."/>
        </authorList>
    </citation>
    <scope>NUCLEOTIDE SEQUENCE</scope>
    <source>
        <strain evidence="1">C-17</strain>
    </source>
</reference>
<proteinExistence type="predicted"/>
<evidence type="ECO:0000313" key="2">
    <source>
        <dbReference type="Proteomes" id="UP001108025"/>
    </source>
</evidence>
<dbReference type="Proteomes" id="UP001108025">
    <property type="component" value="Unassembled WGS sequence"/>
</dbReference>
<gene>
    <name evidence="1" type="ORF">LO744_11770</name>
</gene>
<protein>
    <submittedName>
        <fullName evidence="1">RteC domain-containing protein</fullName>
    </submittedName>
</protein>
<name>A0A9Q3V684_9FLAO</name>
<comment type="caution">
    <text evidence="1">The sequence shown here is derived from an EMBL/GenBank/DDBJ whole genome shotgun (WGS) entry which is preliminary data.</text>
</comment>
<sequence length="242" mass="29056">MEIDSALRKLKEYAGENEFKGWREEIDFFKTTKPKFVSLYIYYSKILAIESGRPYADPEILRSYYEKERSNLIYFYQENRDFISYYRRQAMYLDKKYFVRRNFDFKLKLSPEFYSYDQDFSTSHDHTVSQILANDLLESYLAEKISSENILERMVFQSSQLEWTAPKVAMTELLYALYLTKCFNGGQCDAIDVFRWAETALNINLGNYHKTLSEIRQRKTDQTRFLKLIQQNMQSYLENSDQ</sequence>